<dbReference type="Proteomes" id="UP000219612">
    <property type="component" value="Unassembled WGS sequence"/>
</dbReference>
<evidence type="ECO:0000313" key="2">
    <source>
        <dbReference type="EMBL" id="SNY52778.1"/>
    </source>
</evidence>
<dbReference type="RefSeq" id="WP_097322959.1">
    <property type="nucleotide sequence ID" value="NZ_OBDY01000013.1"/>
</dbReference>
<evidence type="ECO:0000313" key="3">
    <source>
        <dbReference type="Proteomes" id="UP000219612"/>
    </source>
</evidence>
<dbReference type="AlphaFoldDB" id="A0A285IXV0"/>
<keyword evidence="1" id="KW-0812">Transmembrane</keyword>
<sequence>MTAADSRTTEHTGIAARWALMTMCVLAFTVAMASVLVTPLVLGRLYAKSDDYSRLSDIEQSYGAASALIAVMDKADELVGFLGCFGKM</sequence>
<dbReference type="OrthoDB" id="4171124at2"/>
<feature type="transmembrane region" description="Helical" evidence="1">
    <location>
        <begin position="20"/>
        <end position="42"/>
    </location>
</feature>
<proteinExistence type="predicted"/>
<keyword evidence="1" id="KW-0472">Membrane</keyword>
<gene>
    <name evidence="2" type="ORF">SAMN05421748_11394</name>
</gene>
<keyword evidence="3" id="KW-1185">Reference proteome</keyword>
<reference evidence="2 3" key="1">
    <citation type="submission" date="2017-09" db="EMBL/GenBank/DDBJ databases">
        <authorList>
            <person name="Ehlers B."/>
            <person name="Leendertz F.H."/>
        </authorList>
    </citation>
    <scope>NUCLEOTIDE SEQUENCE [LARGE SCALE GENOMIC DNA]</scope>
    <source>
        <strain evidence="2 3">CGMCC 4.6857</strain>
    </source>
</reference>
<evidence type="ECO:0000256" key="1">
    <source>
        <dbReference type="SAM" id="Phobius"/>
    </source>
</evidence>
<protein>
    <submittedName>
        <fullName evidence="2">Uncharacterized protein</fullName>
    </submittedName>
</protein>
<dbReference type="EMBL" id="OBDY01000013">
    <property type="protein sequence ID" value="SNY52778.1"/>
    <property type="molecule type" value="Genomic_DNA"/>
</dbReference>
<name>A0A285IXV0_9ACTN</name>
<organism evidence="2 3">
    <name type="scientific">Paractinoplanes atraurantiacus</name>
    <dbReference type="NCBI Taxonomy" id="1036182"/>
    <lineage>
        <taxon>Bacteria</taxon>
        <taxon>Bacillati</taxon>
        <taxon>Actinomycetota</taxon>
        <taxon>Actinomycetes</taxon>
        <taxon>Micromonosporales</taxon>
        <taxon>Micromonosporaceae</taxon>
        <taxon>Paractinoplanes</taxon>
    </lineage>
</organism>
<keyword evidence="1" id="KW-1133">Transmembrane helix</keyword>
<accession>A0A285IXV0</accession>